<evidence type="ECO:0000313" key="2">
    <source>
        <dbReference type="Proteomes" id="UP000297597"/>
    </source>
</evidence>
<sequence length="103" mass="11968">MKRPEFNVFREMFLDCLCRGTELDPAAAAEKKWADMGEQADRRKILESVNKRLKKEYGVEFDINHRLLSVDGPVESAIIQTFHELSTINIMERINAKIKARMN</sequence>
<keyword evidence="2" id="KW-1185">Reference proteome</keyword>
<reference evidence="1 2" key="1">
    <citation type="journal article" date="2018" name="Environ. Microbiol.">
        <title>Novel energy conservation strategies and behaviour of Pelotomaculum schinkii driving syntrophic propionate catabolism.</title>
        <authorList>
            <person name="Hidalgo-Ahumada C.A.P."/>
            <person name="Nobu M.K."/>
            <person name="Narihiro T."/>
            <person name="Tamaki H."/>
            <person name="Liu W.T."/>
            <person name="Kamagata Y."/>
            <person name="Stams A.J.M."/>
            <person name="Imachi H."/>
            <person name="Sousa D.Z."/>
        </authorList>
    </citation>
    <scope>NUCLEOTIDE SEQUENCE [LARGE SCALE GENOMIC DNA]</scope>
    <source>
        <strain evidence="1 2">MGP</strain>
    </source>
</reference>
<comment type="caution">
    <text evidence="1">The sequence shown here is derived from an EMBL/GenBank/DDBJ whole genome shotgun (WGS) entry which is preliminary data.</text>
</comment>
<proteinExistence type="predicted"/>
<dbReference type="EMBL" id="QFFZ01000007">
    <property type="protein sequence ID" value="TEB12335.1"/>
    <property type="molecule type" value="Genomic_DNA"/>
</dbReference>
<organism evidence="1 2">
    <name type="scientific">Pelotomaculum propionicicum</name>
    <dbReference type="NCBI Taxonomy" id="258475"/>
    <lineage>
        <taxon>Bacteria</taxon>
        <taxon>Bacillati</taxon>
        <taxon>Bacillota</taxon>
        <taxon>Clostridia</taxon>
        <taxon>Eubacteriales</taxon>
        <taxon>Desulfotomaculaceae</taxon>
        <taxon>Pelotomaculum</taxon>
    </lineage>
</organism>
<name>A0A4Y7RTN0_9FIRM</name>
<evidence type="ECO:0000313" key="1">
    <source>
        <dbReference type="EMBL" id="TEB12335.1"/>
    </source>
</evidence>
<dbReference type="AlphaFoldDB" id="A0A4Y7RTN0"/>
<dbReference type="OrthoDB" id="1808685at2"/>
<accession>A0A4Y7RTN0</accession>
<gene>
    <name evidence="1" type="ORF">Pmgp_00952</name>
</gene>
<protein>
    <submittedName>
        <fullName evidence="1">Uncharacterized protein</fullName>
    </submittedName>
</protein>
<dbReference type="RefSeq" id="WP_134212832.1">
    <property type="nucleotide sequence ID" value="NZ_QFFZ01000007.1"/>
</dbReference>
<dbReference type="Proteomes" id="UP000297597">
    <property type="component" value="Unassembled WGS sequence"/>
</dbReference>